<evidence type="ECO:0000256" key="5">
    <source>
        <dbReference type="ARBA" id="ARBA00023136"/>
    </source>
</evidence>
<dbReference type="PANTHER" id="PTHR30482">
    <property type="entry name" value="HIGH-AFFINITY BRANCHED-CHAIN AMINO ACID TRANSPORT SYSTEM PERMEASE"/>
    <property type="match status" value="1"/>
</dbReference>
<dbReference type="Proteomes" id="UP001363010">
    <property type="component" value="Unassembled WGS sequence"/>
</dbReference>
<name>A0ABU8VZM0_9BURK</name>
<dbReference type="PANTHER" id="PTHR30482:SF17">
    <property type="entry name" value="ABC TRANSPORTER ATP-BINDING PROTEIN"/>
    <property type="match status" value="1"/>
</dbReference>
<feature type="transmembrane region" description="Helical" evidence="6">
    <location>
        <begin position="251"/>
        <end position="276"/>
    </location>
</feature>
<evidence type="ECO:0000256" key="6">
    <source>
        <dbReference type="SAM" id="Phobius"/>
    </source>
</evidence>
<proteinExistence type="predicted"/>
<protein>
    <submittedName>
        <fullName evidence="7">Branched-chain amino acid ABC transporter permease</fullName>
    </submittedName>
</protein>
<feature type="transmembrane region" description="Helical" evidence="6">
    <location>
        <begin position="214"/>
        <end position="239"/>
    </location>
</feature>
<accession>A0ABU8VZM0</accession>
<feature type="transmembrane region" description="Helical" evidence="6">
    <location>
        <begin position="90"/>
        <end position="109"/>
    </location>
</feature>
<evidence type="ECO:0000313" key="7">
    <source>
        <dbReference type="EMBL" id="MEJ8822547.1"/>
    </source>
</evidence>
<evidence type="ECO:0000256" key="2">
    <source>
        <dbReference type="ARBA" id="ARBA00022475"/>
    </source>
</evidence>
<sequence>MNLPTQEAPSTRARLRGPAIGLLLLLGLLAPLVVYPVFMMKIYCFGLFASAFNLLFGFAGLMSFGHAAFLGSAAYVCGYAVKSLGFPPELGILAGTGAAALLGFVVGRLAIRREGIYFSMVTLALAQMVYFIALQAPFTGSEDGIQGIPRGRLLGFIDLDNTYAMYYFVLAIFVFGFYAVYRIVHSPFGQVLKAIRENEPRAISLGYDVQRYKLVTFVLSAGLAGLAGATKTLVFQLVTLTDVHWSTSGEAVLMTLVGGLGTIFGPFVGAVVIVSLEHHLAGLGSWVTLIMGLIFMACVLMFREGIVGTSKSFWQRRKTLPAIPPETPVIAKA</sequence>
<keyword evidence="2" id="KW-1003">Cell membrane</keyword>
<feature type="transmembrane region" description="Helical" evidence="6">
    <location>
        <begin position="116"/>
        <end position="133"/>
    </location>
</feature>
<organism evidence="7 8">
    <name type="scientific">Variovorax humicola</name>
    <dbReference type="NCBI Taxonomy" id="1769758"/>
    <lineage>
        <taxon>Bacteria</taxon>
        <taxon>Pseudomonadati</taxon>
        <taxon>Pseudomonadota</taxon>
        <taxon>Betaproteobacteria</taxon>
        <taxon>Burkholderiales</taxon>
        <taxon>Comamonadaceae</taxon>
        <taxon>Variovorax</taxon>
    </lineage>
</organism>
<reference evidence="7 8" key="1">
    <citation type="submission" date="2024-03" db="EMBL/GenBank/DDBJ databases">
        <title>Novel species of the genus Variovorax.</title>
        <authorList>
            <person name="Liu Q."/>
            <person name="Xin Y.-H."/>
        </authorList>
    </citation>
    <scope>NUCLEOTIDE SEQUENCE [LARGE SCALE GENOMIC DNA]</scope>
    <source>
        <strain evidence="7 8">KACC 18501</strain>
    </source>
</reference>
<feature type="transmembrane region" description="Helical" evidence="6">
    <location>
        <begin position="20"/>
        <end position="38"/>
    </location>
</feature>
<gene>
    <name evidence="7" type="ORF">WKW80_10950</name>
</gene>
<comment type="caution">
    <text evidence="7">The sequence shown here is derived from an EMBL/GenBank/DDBJ whole genome shotgun (WGS) entry which is preliminary data.</text>
</comment>
<keyword evidence="8" id="KW-1185">Reference proteome</keyword>
<comment type="subcellular location">
    <subcellularLocation>
        <location evidence="1">Cell membrane</location>
        <topology evidence="1">Multi-pass membrane protein</topology>
    </subcellularLocation>
</comment>
<keyword evidence="3 6" id="KW-0812">Transmembrane</keyword>
<keyword evidence="4 6" id="KW-1133">Transmembrane helix</keyword>
<evidence type="ECO:0000313" key="8">
    <source>
        <dbReference type="Proteomes" id="UP001363010"/>
    </source>
</evidence>
<feature type="transmembrane region" description="Helical" evidence="6">
    <location>
        <begin position="45"/>
        <end position="70"/>
    </location>
</feature>
<evidence type="ECO:0000256" key="1">
    <source>
        <dbReference type="ARBA" id="ARBA00004651"/>
    </source>
</evidence>
<dbReference type="Pfam" id="PF02653">
    <property type="entry name" value="BPD_transp_2"/>
    <property type="match status" value="1"/>
</dbReference>
<evidence type="ECO:0000256" key="4">
    <source>
        <dbReference type="ARBA" id="ARBA00022989"/>
    </source>
</evidence>
<dbReference type="InterPro" id="IPR043428">
    <property type="entry name" value="LivM-like"/>
</dbReference>
<dbReference type="EMBL" id="JBBKZV010000005">
    <property type="protein sequence ID" value="MEJ8822547.1"/>
    <property type="molecule type" value="Genomic_DNA"/>
</dbReference>
<feature type="transmembrane region" description="Helical" evidence="6">
    <location>
        <begin position="283"/>
        <end position="302"/>
    </location>
</feature>
<dbReference type="InterPro" id="IPR001851">
    <property type="entry name" value="ABC_transp_permease"/>
</dbReference>
<feature type="transmembrane region" description="Helical" evidence="6">
    <location>
        <begin position="164"/>
        <end position="184"/>
    </location>
</feature>
<evidence type="ECO:0000256" key="3">
    <source>
        <dbReference type="ARBA" id="ARBA00022692"/>
    </source>
</evidence>
<keyword evidence="5 6" id="KW-0472">Membrane</keyword>
<dbReference type="CDD" id="cd06581">
    <property type="entry name" value="TM_PBP1_LivM_like"/>
    <property type="match status" value="1"/>
</dbReference>
<dbReference type="RefSeq" id="WP_340363593.1">
    <property type="nucleotide sequence ID" value="NZ_JBBKZV010000005.1"/>
</dbReference>